<dbReference type="GO" id="GO:0032259">
    <property type="term" value="P:methylation"/>
    <property type="evidence" value="ECO:0007669"/>
    <property type="project" value="UniProtKB-KW"/>
</dbReference>
<name>A0A1J5S7M9_9ZZZZ</name>
<keyword evidence="1" id="KW-0808">Transferase</keyword>
<dbReference type="EC" id="2.1.1.222" evidence="1"/>
<dbReference type="InterPro" id="IPR010743">
    <property type="entry name" value="Methionine_synth_MetW"/>
</dbReference>
<dbReference type="CDD" id="cd02440">
    <property type="entry name" value="AdoMet_MTases"/>
    <property type="match status" value="1"/>
</dbReference>
<protein>
    <submittedName>
        <fullName evidence="1">Ubiquinone biosynthesis O-methyltransferase</fullName>
        <ecNumber evidence="1">2.1.1.222</ecNumber>
        <ecNumber evidence="1">2.1.1.64</ecNumber>
    </submittedName>
</protein>
<comment type="caution">
    <text evidence="1">The sequence shown here is derived from an EMBL/GenBank/DDBJ whole genome shotgun (WGS) entry which is preliminary data.</text>
</comment>
<proteinExistence type="predicted"/>
<dbReference type="AlphaFoldDB" id="A0A1J5S7M9"/>
<evidence type="ECO:0000313" key="1">
    <source>
        <dbReference type="EMBL" id="OIR04311.1"/>
    </source>
</evidence>
<dbReference type="EMBL" id="MLJW01000058">
    <property type="protein sequence ID" value="OIR04311.1"/>
    <property type="molecule type" value="Genomic_DNA"/>
</dbReference>
<dbReference type="Pfam" id="PF07021">
    <property type="entry name" value="MetW"/>
    <property type="match status" value="1"/>
</dbReference>
<organism evidence="1">
    <name type="scientific">mine drainage metagenome</name>
    <dbReference type="NCBI Taxonomy" id="410659"/>
    <lineage>
        <taxon>unclassified sequences</taxon>
        <taxon>metagenomes</taxon>
        <taxon>ecological metagenomes</taxon>
    </lineage>
</organism>
<dbReference type="GO" id="GO:0102208">
    <property type="term" value="F:2-polyprenyl-6-hydroxyphenol methylase activity"/>
    <property type="evidence" value="ECO:0007669"/>
    <property type="project" value="UniProtKB-EC"/>
</dbReference>
<dbReference type="Gene3D" id="3.40.50.150">
    <property type="entry name" value="Vaccinia Virus protein VP39"/>
    <property type="match status" value="1"/>
</dbReference>
<dbReference type="InterPro" id="IPR029063">
    <property type="entry name" value="SAM-dependent_MTases_sf"/>
</dbReference>
<accession>A0A1J5S7M9</accession>
<keyword evidence="1" id="KW-0830">Ubiquinone</keyword>
<dbReference type="GO" id="GO:0061542">
    <property type="term" value="F:3-demethylubiquinol 3-O-methyltransferase activity"/>
    <property type="evidence" value="ECO:0007669"/>
    <property type="project" value="UniProtKB-EC"/>
</dbReference>
<sequence>MSKLSVKRTVDMQILGDWVEKGSRVLDLGCGRGVLLDYLVHTKQVFGVGVDMDVAKVAACVRRGITAYQGDMMEFMRAFPPGHFDLVICSRTLEELQSPSSVIAEALRVGRSVAVGFVNHAFWKNRLQTALYGRKPHNQVYTTPWHASRPANPVSIADFERFCSSERIQVVRRVHLRGDWHRPCAMFPNLLAGYALYDLTR</sequence>
<reference evidence="1" key="1">
    <citation type="submission" date="2016-10" db="EMBL/GenBank/DDBJ databases">
        <title>Sequence of Gallionella enrichment culture.</title>
        <authorList>
            <person name="Poehlein A."/>
            <person name="Muehling M."/>
            <person name="Daniel R."/>
        </authorList>
    </citation>
    <scope>NUCLEOTIDE SEQUENCE</scope>
</reference>
<gene>
    <name evidence="1" type="primary">ubiG_16</name>
    <name evidence="1" type="ORF">GALL_135110</name>
</gene>
<keyword evidence="1" id="KW-0489">Methyltransferase</keyword>
<dbReference type="SUPFAM" id="SSF53335">
    <property type="entry name" value="S-adenosyl-L-methionine-dependent methyltransferases"/>
    <property type="match status" value="1"/>
</dbReference>
<dbReference type="EC" id="2.1.1.64" evidence="1"/>